<protein>
    <submittedName>
        <fullName evidence="1">Uncharacterized protein</fullName>
    </submittedName>
</protein>
<name>A0A931DW44_9CORY</name>
<dbReference type="EMBL" id="JADOUE010000001">
    <property type="protein sequence ID" value="MBG6121307.1"/>
    <property type="molecule type" value="Genomic_DNA"/>
</dbReference>
<evidence type="ECO:0000313" key="2">
    <source>
        <dbReference type="Proteomes" id="UP000658613"/>
    </source>
</evidence>
<accession>A0A931DW44</accession>
<comment type="caution">
    <text evidence="1">The sequence shown here is derived from an EMBL/GenBank/DDBJ whole genome shotgun (WGS) entry which is preliminary data.</text>
</comment>
<organism evidence="1 2">
    <name type="scientific">Corynebacterium aquatimens</name>
    <dbReference type="NCBI Taxonomy" id="1190508"/>
    <lineage>
        <taxon>Bacteria</taxon>
        <taxon>Bacillati</taxon>
        <taxon>Actinomycetota</taxon>
        <taxon>Actinomycetes</taxon>
        <taxon>Mycobacteriales</taxon>
        <taxon>Corynebacteriaceae</taxon>
        <taxon>Corynebacterium</taxon>
    </lineage>
</organism>
<proteinExistence type="predicted"/>
<dbReference type="RefSeq" id="WP_196823892.1">
    <property type="nucleotide sequence ID" value="NZ_CP046980.1"/>
</dbReference>
<evidence type="ECO:0000313" key="1">
    <source>
        <dbReference type="EMBL" id="MBG6121307.1"/>
    </source>
</evidence>
<gene>
    <name evidence="1" type="ORF">IW254_000276</name>
</gene>
<reference evidence="1" key="1">
    <citation type="submission" date="2020-11" db="EMBL/GenBank/DDBJ databases">
        <title>Sequencing the genomes of 1000 actinobacteria strains.</title>
        <authorList>
            <person name="Klenk H.-P."/>
        </authorList>
    </citation>
    <scope>NUCLEOTIDE SEQUENCE</scope>
    <source>
        <strain evidence="1">DSM 45632</strain>
    </source>
</reference>
<keyword evidence="2" id="KW-1185">Reference proteome</keyword>
<dbReference type="AlphaFoldDB" id="A0A931DW44"/>
<dbReference type="Proteomes" id="UP000658613">
    <property type="component" value="Unassembled WGS sequence"/>
</dbReference>
<sequence>MFNSHSYTTFNSDNYRSTLSRPLSVRDLTHLIRDRHGDALDRLDSVIHHPRSLARSGAGWRPPVKSLPRVDGSSHLVAAITRRRVGPLARARIKGYGETDIPAYLLEIRFTDPSGRAIDRDVAEAWVRGLVPENMAGAVHELESVNAATFVWLVDRNYYPIYSPPSMFENLAAA</sequence>